<feature type="region of interest" description="Disordered" evidence="2">
    <location>
        <begin position="517"/>
        <end position="542"/>
    </location>
</feature>
<feature type="region of interest" description="Disordered" evidence="2">
    <location>
        <begin position="423"/>
        <end position="496"/>
    </location>
</feature>
<organism evidence="4">
    <name type="scientific">Cladocopium goreaui</name>
    <dbReference type="NCBI Taxonomy" id="2562237"/>
    <lineage>
        <taxon>Eukaryota</taxon>
        <taxon>Sar</taxon>
        <taxon>Alveolata</taxon>
        <taxon>Dinophyceae</taxon>
        <taxon>Suessiales</taxon>
        <taxon>Symbiodiniaceae</taxon>
        <taxon>Cladocopium</taxon>
    </lineage>
</organism>
<proteinExistence type="predicted"/>
<feature type="compositionally biased region" description="Basic and acidic residues" evidence="2">
    <location>
        <begin position="473"/>
        <end position="496"/>
    </location>
</feature>
<dbReference type="Proteomes" id="UP001152797">
    <property type="component" value="Unassembled WGS sequence"/>
</dbReference>
<feature type="compositionally biased region" description="Basic and acidic residues" evidence="2">
    <location>
        <begin position="52"/>
        <end position="87"/>
    </location>
</feature>
<comment type="caution">
    <text evidence="4">The sequence shown here is derived from an EMBL/GenBank/DDBJ whole genome shotgun (WGS) entry which is preliminary data.</text>
</comment>
<dbReference type="EMBL" id="CAMXCT010000643">
    <property type="protein sequence ID" value="CAI3981546.1"/>
    <property type="molecule type" value="Genomic_DNA"/>
</dbReference>
<dbReference type="AlphaFoldDB" id="A0A9P1FMP7"/>
<feature type="chain" id="PRO_5043272037" evidence="3">
    <location>
        <begin position="18"/>
        <end position="1213"/>
    </location>
</feature>
<feature type="compositionally biased region" description="Basic and acidic residues" evidence="2">
    <location>
        <begin position="423"/>
        <end position="466"/>
    </location>
</feature>
<keyword evidence="6" id="KW-1185">Reference proteome</keyword>
<feature type="region of interest" description="Disordered" evidence="2">
    <location>
        <begin position="52"/>
        <end position="88"/>
    </location>
</feature>
<accession>A0A9P1FMP7</accession>
<protein>
    <submittedName>
        <fullName evidence="5">Laminin-like protein epi-1 (Laminin alphaB) (Laminin subunit alpha epi-1)</fullName>
    </submittedName>
</protein>
<evidence type="ECO:0000313" key="5">
    <source>
        <dbReference type="EMBL" id="CAL4768858.1"/>
    </source>
</evidence>
<reference evidence="4" key="1">
    <citation type="submission" date="2022-10" db="EMBL/GenBank/DDBJ databases">
        <authorList>
            <person name="Chen Y."/>
            <person name="Dougan E. K."/>
            <person name="Chan C."/>
            <person name="Rhodes N."/>
            <person name="Thang M."/>
        </authorList>
    </citation>
    <scope>NUCLEOTIDE SEQUENCE</scope>
</reference>
<dbReference type="EMBL" id="CAMXCT020000643">
    <property type="protein sequence ID" value="CAL1134921.1"/>
    <property type="molecule type" value="Genomic_DNA"/>
</dbReference>
<feature type="signal peptide" evidence="3">
    <location>
        <begin position="1"/>
        <end position="17"/>
    </location>
</feature>
<keyword evidence="3" id="KW-0732">Signal</keyword>
<keyword evidence="1" id="KW-0175">Coiled coil</keyword>
<feature type="compositionally biased region" description="Basic and acidic residues" evidence="2">
    <location>
        <begin position="777"/>
        <end position="808"/>
    </location>
</feature>
<feature type="region of interest" description="Disordered" evidence="2">
    <location>
        <begin position="557"/>
        <end position="615"/>
    </location>
</feature>
<feature type="compositionally biased region" description="Basic and acidic residues" evidence="2">
    <location>
        <begin position="557"/>
        <end position="611"/>
    </location>
</feature>
<evidence type="ECO:0000256" key="3">
    <source>
        <dbReference type="SAM" id="SignalP"/>
    </source>
</evidence>
<name>A0A9P1FMP7_9DINO</name>
<evidence type="ECO:0000313" key="4">
    <source>
        <dbReference type="EMBL" id="CAI3981546.1"/>
    </source>
</evidence>
<dbReference type="EMBL" id="CAMXCT030000643">
    <property type="protein sequence ID" value="CAL4768858.1"/>
    <property type="molecule type" value="Genomic_DNA"/>
</dbReference>
<evidence type="ECO:0000256" key="2">
    <source>
        <dbReference type="SAM" id="MobiDB-lite"/>
    </source>
</evidence>
<sequence length="1213" mass="136263">MAKSFLAVVVLAATAAAADPDPLNLVDWSVGWAGNGGGDGAKEEKLEKMLHAAQTREKEARKELAQAREDEKQQESKHLRGKDGKNEEEIESAELDAARQEATHQKQLADAAQREAEIYMERASAAEARAKSATDMADQQKAERMASHEANLANQAANTAKVKKLEARIAHDKVRFLEVQSLNGSLFGNHLVLAGGAVLLLSLCVCLLKKPNQKDGLSAPLLEEPEWTNDSEAGIEDWRQRALKGLEEKREAKLQFEEQLADANQRVAHAQKEMDATKQENSDLKAQLSQQENAVKEQKENAVKEQQYHRGDLATVQQENTDLKSQLSEQEKTMKQLKDREDELSTAQVVAEAEIGSLREQLELSQTSLKRVQVESASAQAALHTAEQSYQEAMSKVGLNEKGQMLRADEAESLLQETKKELEEVKKQAAEAHQKSQNDLSRGETDLEATKAAAESHKAELAKLKEANAQQEKQQEKMAQELKEAQGAKEASEQDVKAATAQIEKCKKEAAEEVERAQKEAQKAAEEIEEIKKKSGEEIESLKETAQEIEDLKKKAAELEENKNQTAKEVEELKKQAAEEKAQAEKELEEKVQQTKELQETLATETKRADTAEGEAAQFRDQLAQAKQAAMNASEALETLQSQAMAEIAAGQATIEDLQKQVRQQQLTLTTKDLELENEKARADLAETVVTTTQGELETAQLLTEKARAQLQGVRQELSAECAAAKAQLEIERKLAIESEETAEKFRLEAQAAKQAAQQARLAEQQAKAAMLKVRQRAEEEKNAAHDEVKKVKKELQESRQGEAKDEETQGAQEALWQRPWKFRSLEVELSGDDEDEWWEDLVKKAKSHSHGGTVIAPEGLAELHLQIAAHLDSATVVRGRVRDRVSRVANLLPLDNAPPAPAVRSRQDKGARQSVLGGPSLPMPGTAPHLMALQRLSDMLPSGFSAEARQERRARRDQQQQEEIFGEAKKFLMEPEIWTYGNMLGYQRKLMDLLGAFSWRRRFAPDDPNVAHLEKELRVLEAMTPVELASNHKSVFNKQSIDLIAEKSNTSVRFVKQVIMEHDVLRADRRWYQILAQFDRPQPKSFEDRSFMSEYDRPFSETENEMRDEMVEKEALKRGDKRMKLTWIWYRHPSCGGNRWSTRPPKWYPARWKTRRERHLRLAGVGVPILEVKYFWLVVEAIVEGPGVVLHSARGRRRNVVATARCSAKART</sequence>
<feature type="region of interest" description="Disordered" evidence="2">
    <location>
        <begin position="777"/>
        <end position="813"/>
    </location>
</feature>
<dbReference type="OrthoDB" id="418962at2759"/>
<feature type="region of interest" description="Disordered" evidence="2">
    <location>
        <begin position="897"/>
        <end position="923"/>
    </location>
</feature>
<dbReference type="CDD" id="cd06503">
    <property type="entry name" value="ATP-synt_Fo_b"/>
    <property type="match status" value="1"/>
</dbReference>
<gene>
    <name evidence="4" type="ORF">C1SCF055_LOCUS9325</name>
</gene>
<reference evidence="5 6" key="2">
    <citation type="submission" date="2024-05" db="EMBL/GenBank/DDBJ databases">
        <authorList>
            <person name="Chen Y."/>
            <person name="Shah S."/>
            <person name="Dougan E. K."/>
            <person name="Thang M."/>
            <person name="Chan C."/>
        </authorList>
    </citation>
    <scope>NUCLEOTIDE SEQUENCE [LARGE SCALE GENOMIC DNA]</scope>
</reference>
<evidence type="ECO:0000256" key="1">
    <source>
        <dbReference type="SAM" id="Coils"/>
    </source>
</evidence>
<feature type="coiled-coil region" evidence="1">
    <location>
        <begin position="246"/>
        <end position="347"/>
    </location>
</feature>
<evidence type="ECO:0000313" key="6">
    <source>
        <dbReference type="Proteomes" id="UP001152797"/>
    </source>
</evidence>